<evidence type="ECO:0000259" key="2">
    <source>
        <dbReference type="PROSITE" id="PS50206"/>
    </source>
</evidence>
<evidence type="ECO:0000313" key="3">
    <source>
        <dbReference type="EMBL" id="PTL39476.1"/>
    </source>
</evidence>
<dbReference type="InterPro" id="IPR036873">
    <property type="entry name" value="Rhodanese-like_dom_sf"/>
</dbReference>
<dbReference type="InterPro" id="IPR001763">
    <property type="entry name" value="Rhodanese-like_dom"/>
</dbReference>
<dbReference type="Gene3D" id="3.40.250.10">
    <property type="entry name" value="Rhodanese-like domain"/>
    <property type="match status" value="1"/>
</dbReference>
<dbReference type="SUPFAM" id="SSF52821">
    <property type="entry name" value="Rhodanese/Cell cycle control phosphatase"/>
    <property type="match status" value="1"/>
</dbReference>
<evidence type="ECO:0000256" key="1">
    <source>
        <dbReference type="ARBA" id="ARBA00023266"/>
    </source>
</evidence>
<reference evidence="3 4" key="1">
    <citation type="submission" date="2018-03" db="EMBL/GenBank/DDBJ databases">
        <title>Alkalicoccus saliphilus sp. nov., isolated from a mineral pool.</title>
        <authorList>
            <person name="Zhao B."/>
        </authorList>
    </citation>
    <scope>NUCLEOTIDE SEQUENCE [LARGE SCALE GENOMIC DNA]</scope>
    <source>
        <strain evidence="3 4">6AG</strain>
    </source>
</reference>
<keyword evidence="4" id="KW-1185">Reference proteome</keyword>
<dbReference type="NCBIfam" id="TIGR03167">
    <property type="entry name" value="tRNA_sel_U_synt"/>
    <property type="match status" value="1"/>
</dbReference>
<dbReference type="Pfam" id="PF26341">
    <property type="entry name" value="AAA_SelU"/>
    <property type="match status" value="1"/>
</dbReference>
<dbReference type="GO" id="GO:0002098">
    <property type="term" value="P:tRNA wobble uridine modification"/>
    <property type="evidence" value="ECO:0007669"/>
    <property type="project" value="InterPro"/>
</dbReference>
<evidence type="ECO:0000313" key="4">
    <source>
        <dbReference type="Proteomes" id="UP000240509"/>
    </source>
</evidence>
<dbReference type="PROSITE" id="PS50206">
    <property type="entry name" value="RHODANESE_3"/>
    <property type="match status" value="1"/>
</dbReference>
<sequence>MTGSDKPSIDNLELIHGKYEVIDVRSPQEFTEFHYPGSINVPLFSNKERAEVGTAYKQESPDKAKEIGLKLFSEKLPVFYEAVHSLMKESPNPIVITCARGGMRSGAYVSLLNSLGFPVLQLEGGIRSLRQYVQGEIERLSTIDWKAVVVGGNTGTRKTIWLEKLDAEGYPVLNLEMLASHRGSIFGHIGMKKRSQKMFEWLLVEKMQQLESHSYLIMEAESKRIGPVIIPEWLQSVKESGRFIELEDTMESRVNYLLKEYEPELNEEAFAEALQKLTRLKPYTKEAVDQALLRNDYYTVFYRLLEEYYDPRYSHKPEDHIEKNNVLKLNISGMNEKEVLTSLKNKIHSAVRKE</sequence>
<dbReference type="PANTHER" id="PTHR30401:SF0">
    <property type="entry name" value="TRNA 2-SELENOURIDINE SYNTHASE"/>
    <property type="match status" value="1"/>
</dbReference>
<dbReference type="Pfam" id="PF00581">
    <property type="entry name" value="Rhodanese"/>
    <property type="match status" value="1"/>
</dbReference>
<name>A0A2T4U7V3_9BACI</name>
<dbReference type="OrthoDB" id="9808735at2"/>
<dbReference type="AlphaFoldDB" id="A0A2T4U7V3"/>
<dbReference type="Proteomes" id="UP000240509">
    <property type="component" value="Unassembled WGS sequence"/>
</dbReference>
<dbReference type="RefSeq" id="WP_107584023.1">
    <property type="nucleotide sequence ID" value="NZ_PZJJ01000006.1"/>
</dbReference>
<proteinExistence type="predicted"/>
<dbReference type="NCBIfam" id="NF008750">
    <property type="entry name" value="PRK11784.1-2"/>
    <property type="match status" value="1"/>
</dbReference>
<dbReference type="InterPro" id="IPR017582">
    <property type="entry name" value="SelU"/>
</dbReference>
<organism evidence="3 4">
    <name type="scientific">Alkalicoccus saliphilus</name>
    <dbReference type="NCBI Taxonomy" id="200989"/>
    <lineage>
        <taxon>Bacteria</taxon>
        <taxon>Bacillati</taxon>
        <taxon>Bacillota</taxon>
        <taxon>Bacilli</taxon>
        <taxon>Bacillales</taxon>
        <taxon>Bacillaceae</taxon>
        <taxon>Alkalicoccus</taxon>
    </lineage>
</organism>
<keyword evidence="1" id="KW-0711">Selenium</keyword>
<dbReference type="EMBL" id="PZJJ01000006">
    <property type="protein sequence ID" value="PTL39476.1"/>
    <property type="molecule type" value="Genomic_DNA"/>
</dbReference>
<comment type="caution">
    <text evidence="3">The sequence shown here is derived from an EMBL/GenBank/DDBJ whole genome shotgun (WGS) entry which is preliminary data.</text>
</comment>
<dbReference type="SMART" id="SM00450">
    <property type="entry name" value="RHOD"/>
    <property type="match status" value="1"/>
</dbReference>
<gene>
    <name evidence="3" type="ORF">C6Y45_05385</name>
</gene>
<dbReference type="GO" id="GO:0043828">
    <property type="term" value="F:tRNA 2-selenouridine synthase activity"/>
    <property type="evidence" value="ECO:0007669"/>
    <property type="project" value="InterPro"/>
</dbReference>
<dbReference type="PANTHER" id="PTHR30401">
    <property type="entry name" value="TRNA 2-SELENOURIDINE SYNTHASE"/>
    <property type="match status" value="1"/>
</dbReference>
<accession>A0A2T4U7V3</accession>
<feature type="domain" description="Rhodanese" evidence="2">
    <location>
        <begin position="15"/>
        <end position="138"/>
    </location>
</feature>
<protein>
    <submittedName>
        <fullName evidence="3">tRNA 2-selenouridine(34) synthase MnmH</fullName>
    </submittedName>
</protein>
<dbReference type="InterPro" id="IPR058840">
    <property type="entry name" value="AAA_SelU"/>
</dbReference>